<evidence type="ECO:0000313" key="3">
    <source>
        <dbReference type="Proteomes" id="UP001176961"/>
    </source>
</evidence>
<keyword evidence="1" id="KW-0812">Transmembrane</keyword>
<keyword evidence="1" id="KW-1133">Transmembrane helix</keyword>
<organism evidence="2 3">
    <name type="scientific">Cylicocyclus nassatus</name>
    <name type="common">Nematode worm</name>
    <dbReference type="NCBI Taxonomy" id="53992"/>
    <lineage>
        <taxon>Eukaryota</taxon>
        <taxon>Metazoa</taxon>
        <taxon>Ecdysozoa</taxon>
        <taxon>Nematoda</taxon>
        <taxon>Chromadorea</taxon>
        <taxon>Rhabditida</taxon>
        <taxon>Rhabditina</taxon>
        <taxon>Rhabditomorpha</taxon>
        <taxon>Strongyloidea</taxon>
        <taxon>Strongylidae</taxon>
        <taxon>Cylicocyclus</taxon>
    </lineage>
</organism>
<proteinExistence type="predicted"/>
<gene>
    <name evidence="2" type="ORF">CYNAS_LOCUS17251</name>
</gene>
<evidence type="ECO:0008006" key="4">
    <source>
        <dbReference type="Google" id="ProtNLM"/>
    </source>
</evidence>
<sequence length="119" mass="13522">MILAMDCSNQNIFGLRLIFYCFLIMLFILSSQNVSFTARSFSCKGMRLETRQKRSGCSCIDEIVRESKIEEKLANLEVLAASCKAKCEKLGVTDGYVHLGLRKIWKATFTLSLALTKRR</sequence>
<dbReference type="AlphaFoldDB" id="A0AA36MCJ6"/>
<dbReference type="EMBL" id="CATQJL010000316">
    <property type="protein sequence ID" value="CAJ0605268.1"/>
    <property type="molecule type" value="Genomic_DNA"/>
</dbReference>
<evidence type="ECO:0000256" key="1">
    <source>
        <dbReference type="SAM" id="Phobius"/>
    </source>
</evidence>
<reference evidence="2" key="1">
    <citation type="submission" date="2023-07" db="EMBL/GenBank/DDBJ databases">
        <authorList>
            <consortium name="CYATHOMIX"/>
        </authorList>
    </citation>
    <scope>NUCLEOTIDE SEQUENCE</scope>
    <source>
        <strain evidence="2">N/A</strain>
    </source>
</reference>
<evidence type="ECO:0000313" key="2">
    <source>
        <dbReference type="EMBL" id="CAJ0605268.1"/>
    </source>
</evidence>
<comment type="caution">
    <text evidence="2">The sequence shown here is derived from an EMBL/GenBank/DDBJ whole genome shotgun (WGS) entry which is preliminary data.</text>
</comment>
<accession>A0AA36MCJ6</accession>
<feature type="transmembrane region" description="Helical" evidence="1">
    <location>
        <begin position="12"/>
        <end position="29"/>
    </location>
</feature>
<keyword evidence="1" id="KW-0472">Membrane</keyword>
<protein>
    <recommendedName>
        <fullName evidence="4">Transmembrane protein</fullName>
    </recommendedName>
</protein>
<keyword evidence="3" id="KW-1185">Reference proteome</keyword>
<name>A0AA36MCJ6_CYLNA</name>
<dbReference type="Proteomes" id="UP001176961">
    <property type="component" value="Unassembled WGS sequence"/>
</dbReference>